<comment type="caution">
    <text evidence="1">The sequence shown here is derived from an EMBL/GenBank/DDBJ whole genome shotgun (WGS) entry which is preliminary data.</text>
</comment>
<evidence type="ECO:0000313" key="1">
    <source>
        <dbReference type="EMBL" id="EMY62942.1"/>
    </source>
</evidence>
<protein>
    <submittedName>
        <fullName evidence="1">Uncharacterized protein</fullName>
    </submittedName>
</protein>
<dbReference type="STRING" id="1257025.LEP1GSC203_3022"/>
<reference evidence="1" key="1">
    <citation type="submission" date="2013-03" db="EMBL/GenBank/DDBJ databases">
        <authorList>
            <person name="Harkins D.M."/>
            <person name="Durkin A.S."/>
            <person name="Brinkac L.M."/>
            <person name="Haft D.H."/>
            <person name="Selengut J.D."/>
            <person name="Sanka R."/>
            <person name="DePew J."/>
            <person name="Purushe J."/>
            <person name="Hartskeerl R.A."/>
            <person name="Ahmed A."/>
            <person name="van der Linden H."/>
            <person name="Goris M.G.A."/>
            <person name="Vinetz J.M."/>
            <person name="Sutton G.G."/>
            <person name="Nierman W.C."/>
            <person name="Fouts D.E."/>
        </authorList>
    </citation>
    <scope>NUCLEOTIDE SEQUENCE [LARGE SCALE GENOMIC DNA]</scope>
    <source>
        <strain evidence="1">LT 11-33</strain>
    </source>
</reference>
<dbReference type="Proteomes" id="UP000012371">
    <property type="component" value="Unassembled WGS sequence"/>
</dbReference>
<organism evidence="1 2">
    <name type="scientific">Leptospira terpstrae serovar Hualin str. LT 11-33 = ATCC 700639</name>
    <dbReference type="NCBI Taxonomy" id="1257025"/>
    <lineage>
        <taxon>Bacteria</taxon>
        <taxon>Pseudomonadati</taxon>
        <taxon>Spirochaetota</taxon>
        <taxon>Spirochaetia</taxon>
        <taxon>Leptospirales</taxon>
        <taxon>Leptospiraceae</taxon>
        <taxon>Leptospira</taxon>
    </lineage>
</organism>
<sequence>MAPLGQLILMVSIIGYKPQVPILSSLIHRETGICFYLSKNHLKLTKKNRDRICNKTGVPFLSKKQMGITAEYQSAFTSSFQEFFGNAKDIGWELYHLSSEPENDFPSWLTFTIRNPLGGRALVFRYHRLENKFYAHLKVQVIPGEENWSLDQLFHKKGYTDLDADDILSSGGEWLFHSLARHYFGIIISFCPRILEPDYFLD</sequence>
<dbReference type="AlphaFoldDB" id="N1W1R3"/>
<dbReference type="EMBL" id="AOGW02000006">
    <property type="protein sequence ID" value="EMY62942.1"/>
    <property type="molecule type" value="Genomic_DNA"/>
</dbReference>
<proteinExistence type="predicted"/>
<keyword evidence="2" id="KW-1185">Reference proteome</keyword>
<accession>N1W1R3</accession>
<name>N1W1R3_9LEPT</name>
<gene>
    <name evidence="1" type="ORF">LEP1GSC203_3022</name>
</gene>
<evidence type="ECO:0000313" key="2">
    <source>
        <dbReference type="Proteomes" id="UP000012371"/>
    </source>
</evidence>